<sequence length="86" mass="10084">MLWPRVVFVDKIDDLNSTVNQIVGIARDVDGFNEINRDDIEKMMNNYDQELTLEELEEITAIQNEPNQSNQNDEEEEHVKLEFSSK</sequence>
<dbReference type="Proteomes" id="UP001160148">
    <property type="component" value="Unassembled WGS sequence"/>
</dbReference>
<reference evidence="2 3" key="1">
    <citation type="submission" date="2023-01" db="EMBL/GenBank/DDBJ databases">
        <authorList>
            <person name="Whitehead M."/>
        </authorList>
    </citation>
    <scope>NUCLEOTIDE SEQUENCE [LARGE SCALE GENOMIC DNA]</scope>
</reference>
<evidence type="ECO:0000313" key="3">
    <source>
        <dbReference type="Proteomes" id="UP001160148"/>
    </source>
</evidence>
<protein>
    <submittedName>
        <fullName evidence="2">Uncharacterized protein</fullName>
    </submittedName>
</protein>
<proteinExistence type="predicted"/>
<dbReference type="AlphaFoldDB" id="A0AAV0WZ86"/>
<evidence type="ECO:0000313" key="2">
    <source>
        <dbReference type="EMBL" id="CAI6361111.1"/>
    </source>
</evidence>
<name>A0AAV0WZ86_9HEMI</name>
<keyword evidence="3" id="KW-1185">Reference proteome</keyword>
<organism evidence="2 3">
    <name type="scientific">Macrosiphum euphorbiae</name>
    <name type="common">potato aphid</name>
    <dbReference type="NCBI Taxonomy" id="13131"/>
    <lineage>
        <taxon>Eukaryota</taxon>
        <taxon>Metazoa</taxon>
        <taxon>Ecdysozoa</taxon>
        <taxon>Arthropoda</taxon>
        <taxon>Hexapoda</taxon>
        <taxon>Insecta</taxon>
        <taxon>Pterygota</taxon>
        <taxon>Neoptera</taxon>
        <taxon>Paraneoptera</taxon>
        <taxon>Hemiptera</taxon>
        <taxon>Sternorrhyncha</taxon>
        <taxon>Aphidomorpha</taxon>
        <taxon>Aphidoidea</taxon>
        <taxon>Aphididae</taxon>
        <taxon>Macrosiphini</taxon>
        <taxon>Macrosiphum</taxon>
    </lineage>
</organism>
<feature type="compositionally biased region" description="Basic and acidic residues" evidence="1">
    <location>
        <begin position="77"/>
        <end position="86"/>
    </location>
</feature>
<comment type="caution">
    <text evidence="2">The sequence shown here is derived from an EMBL/GenBank/DDBJ whole genome shotgun (WGS) entry which is preliminary data.</text>
</comment>
<feature type="region of interest" description="Disordered" evidence="1">
    <location>
        <begin position="63"/>
        <end position="86"/>
    </location>
</feature>
<gene>
    <name evidence="2" type="ORF">MEUPH1_LOCUS16327</name>
</gene>
<accession>A0AAV0WZ86</accession>
<dbReference type="EMBL" id="CARXXK010000003">
    <property type="protein sequence ID" value="CAI6361111.1"/>
    <property type="molecule type" value="Genomic_DNA"/>
</dbReference>
<evidence type="ECO:0000256" key="1">
    <source>
        <dbReference type="SAM" id="MobiDB-lite"/>
    </source>
</evidence>